<protein>
    <submittedName>
        <fullName evidence="1">4487_t:CDS:1</fullName>
    </submittedName>
</protein>
<name>A0ACA9LSD1_9GLOM</name>
<evidence type="ECO:0000313" key="2">
    <source>
        <dbReference type="Proteomes" id="UP000789860"/>
    </source>
</evidence>
<organism evidence="1 2">
    <name type="scientific">Scutellospora calospora</name>
    <dbReference type="NCBI Taxonomy" id="85575"/>
    <lineage>
        <taxon>Eukaryota</taxon>
        <taxon>Fungi</taxon>
        <taxon>Fungi incertae sedis</taxon>
        <taxon>Mucoromycota</taxon>
        <taxon>Glomeromycotina</taxon>
        <taxon>Glomeromycetes</taxon>
        <taxon>Diversisporales</taxon>
        <taxon>Gigasporaceae</taxon>
        <taxon>Scutellospora</taxon>
    </lineage>
</organism>
<dbReference type="EMBL" id="CAJVPM010006717">
    <property type="protein sequence ID" value="CAG8538075.1"/>
    <property type="molecule type" value="Genomic_DNA"/>
</dbReference>
<proteinExistence type="predicted"/>
<sequence length="60" mass="7074">SLYLKALSKLTKKYYQNQELDTISSYLANENSMTNLVILEQIEKATEKVKIIFPNFEMER</sequence>
<evidence type="ECO:0000313" key="1">
    <source>
        <dbReference type="EMBL" id="CAG8538075.1"/>
    </source>
</evidence>
<comment type="caution">
    <text evidence="1">The sequence shown here is derived from an EMBL/GenBank/DDBJ whole genome shotgun (WGS) entry which is preliminary data.</text>
</comment>
<keyword evidence="2" id="KW-1185">Reference proteome</keyword>
<accession>A0ACA9LSD1</accession>
<reference evidence="1" key="1">
    <citation type="submission" date="2021-06" db="EMBL/GenBank/DDBJ databases">
        <authorList>
            <person name="Kallberg Y."/>
            <person name="Tangrot J."/>
            <person name="Rosling A."/>
        </authorList>
    </citation>
    <scope>NUCLEOTIDE SEQUENCE</scope>
    <source>
        <strain evidence="1">AU212A</strain>
    </source>
</reference>
<feature type="non-terminal residue" evidence="1">
    <location>
        <position position="1"/>
    </location>
</feature>
<gene>
    <name evidence="1" type="ORF">SCALOS_LOCUS4728</name>
</gene>
<dbReference type="Proteomes" id="UP000789860">
    <property type="component" value="Unassembled WGS sequence"/>
</dbReference>